<dbReference type="Proteomes" id="UP000823046">
    <property type="component" value="Unassembled WGS sequence"/>
</dbReference>
<name>A0ABQ7J971_9APIC</name>
<feature type="domain" description="MPN" evidence="4">
    <location>
        <begin position="32"/>
        <end position="174"/>
    </location>
</feature>
<dbReference type="Gene3D" id="3.40.140.10">
    <property type="entry name" value="Cytidine Deaminase, domain 2"/>
    <property type="match status" value="1"/>
</dbReference>
<dbReference type="InterPro" id="IPR037518">
    <property type="entry name" value="MPN"/>
</dbReference>
<comment type="caution">
    <text evidence="5">The sequence shown here is derived from an EMBL/GenBank/DDBJ whole genome shotgun (WGS) entry which is preliminary data.</text>
</comment>
<gene>
    <name evidence="5" type="ORF">IE077_000464</name>
</gene>
<dbReference type="EMBL" id="JADAQX010000360">
    <property type="protein sequence ID" value="KAF8820541.1"/>
    <property type="molecule type" value="Genomic_DNA"/>
</dbReference>
<dbReference type="Pfam" id="PF01398">
    <property type="entry name" value="JAB"/>
    <property type="match status" value="1"/>
</dbReference>
<proteinExistence type="predicted"/>
<sequence length="312" mass="35261">MSVLRSLNRLTGQSDVKVPKCFDVLPFTTIKCRLQPVVVFTILDAYVRREDKQNHVIGTLMGTIIDNNTVDVTDCFVDRHSLTDMGLLQIIKDQHELMFELKQKVNPKEQVVGWFCTGSEMSELTCAVHGWFKSSNISKFQAQPPLIEPIHLLVDSTLKNNTLSVKAFMQVPMQIVKESFFQFQEIALEMYTSPTDRIGVSMLLKARDVTKQSRGDEVIPIKDGFHVALTRIAYLLSKCSEYVSGVLNETEKADADIGRLLSKALAIDFVADADQFEEMCQNMLQDNLMVAHLSNLARLEFGLAERLNTSFF</sequence>
<evidence type="ECO:0000256" key="1">
    <source>
        <dbReference type="ARBA" id="ARBA00022490"/>
    </source>
</evidence>
<dbReference type="PROSITE" id="PS50249">
    <property type="entry name" value="MPN"/>
    <property type="match status" value="1"/>
</dbReference>
<dbReference type="GO" id="GO:0003743">
    <property type="term" value="F:translation initiation factor activity"/>
    <property type="evidence" value="ECO:0007669"/>
    <property type="project" value="UniProtKB-KW"/>
</dbReference>
<reference evidence="5 6" key="1">
    <citation type="journal article" date="2020" name="bioRxiv">
        <title>Metabolic contributions of an alphaproteobacterial endosymbiont in the apicomplexan Cardiosporidium cionae.</title>
        <authorList>
            <person name="Hunter E.S."/>
            <person name="Paight C.J."/>
            <person name="Lane C.E."/>
        </authorList>
    </citation>
    <scope>NUCLEOTIDE SEQUENCE [LARGE SCALE GENOMIC DNA]</scope>
    <source>
        <strain evidence="5">ESH_2018</strain>
    </source>
</reference>
<evidence type="ECO:0000313" key="6">
    <source>
        <dbReference type="Proteomes" id="UP000823046"/>
    </source>
</evidence>
<protein>
    <submittedName>
        <fullName evidence="5">Eukaryotic initiation factor-3, subunit 5</fullName>
    </submittedName>
</protein>
<evidence type="ECO:0000313" key="5">
    <source>
        <dbReference type="EMBL" id="KAF8820541.1"/>
    </source>
</evidence>
<dbReference type="CDD" id="cd08064">
    <property type="entry name" value="MPN_eIF3f"/>
    <property type="match status" value="1"/>
</dbReference>
<dbReference type="InterPro" id="IPR000555">
    <property type="entry name" value="JAMM/MPN+_dom"/>
</dbReference>
<keyword evidence="1" id="KW-0963">Cytoplasm</keyword>
<evidence type="ECO:0000256" key="3">
    <source>
        <dbReference type="ARBA" id="ARBA00022917"/>
    </source>
</evidence>
<evidence type="ECO:0000259" key="4">
    <source>
        <dbReference type="PROSITE" id="PS50249"/>
    </source>
</evidence>
<accession>A0ABQ7J971</accession>
<evidence type="ECO:0000256" key="2">
    <source>
        <dbReference type="ARBA" id="ARBA00022540"/>
    </source>
</evidence>
<keyword evidence="2 5" id="KW-0396">Initiation factor</keyword>
<keyword evidence="6" id="KW-1185">Reference proteome</keyword>
<dbReference type="SMART" id="SM00232">
    <property type="entry name" value="JAB_MPN"/>
    <property type="match status" value="1"/>
</dbReference>
<dbReference type="InterPro" id="IPR027531">
    <property type="entry name" value="eIF3f"/>
</dbReference>
<keyword evidence="3" id="KW-0648">Protein biosynthesis</keyword>
<organism evidence="5 6">
    <name type="scientific">Cardiosporidium cionae</name>
    <dbReference type="NCBI Taxonomy" id="476202"/>
    <lineage>
        <taxon>Eukaryota</taxon>
        <taxon>Sar</taxon>
        <taxon>Alveolata</taxon>
        <taxon>Apicomplexa</taxon>
        <taxon>Aconoidasida</taxon>
        <taxon>Nephromycida</taxon>
        <taxon>Cardiosporidium</taxon>
    </lineage>
</organism>
<dbReference type="InterPro" id="IPR024969">
    <property type="entry name" value="EIF3F/CSN6-like_C"/>
</dbReference>
<dbReference type="Pfam" id="PF13012">
    <property type="entry name" value="MitMem_reg"/>
    <property type="match status" value="1"/>
</dbReference>
<dbReference type="PANTHER" id="PTHR10540:SF6">
    <property type="entry name" value="EUKARYOTIC TRANSLATION INITIATION FACTOR 3 SUBUNIT F"/>
    <property type="match status" value="1"/>
</dbReference>
<dbReference type="PANTHER" id="PTHR10540">
    <property type="entry name" value="EUKARYOTIC TRANSLATION INITIATION FACTOR 3 SUBUNIT F-RELATED"/>
    <property type="match status" value="1"/>
</dbReference>